<dbReference type="GO" id="GO:0005789">
    <property type="term" value="C:endoplasmic reticulum membrane"/>
    <property type="evidence" value="ECO:0007669"/>
    <property type="project" value="TreeGrafter"/>
</dbReference>
<dbReference type="AlphaFoldDB" id="H0ECE2"/>
<protein>
    <submittedName>
        <fullName evidence="2">Putative GPI ethanolamine phosphate transferase 3</fullName>
    </submittedName>
</protein>
<dbReference type="InterPro" id="IPR039524">
    <property type="entry name" value="PIGO/GPI13"/>
</dbReference>
<feature type="transmembrane region" description="Helical" evidence="1">
    <location>
        <begin position="275"/>
        <end position="292"/>
    </location>
</feature>
<gene>
    <name evidence="2" type="ORF">M7I_0078</name>
</gene>
<feature type="transmembrane region" description="Helical" evidence="1">
    <location>
        <begin position="576"/>
        <end position="599"/>
    </location>
</feature>
<keyword evidence="3" id="KW-1185">Reference proteome</keyword>
<dbReference type="GO" id="GO:0051377">
    <property type="term" value="F:mannose-ethanolamine phosphotransferase activity"/>
    <property type="evidence" value="ECO:0007669"/>
    <property type="project" value="TreeGrafter"/>
</dbReference>
<keyword evidence="2" id="KW-0808">Transferase</keyword>
<sequence length="730" mass="79632">MATPNFPKPAPGSQNSNTIAAQYARAKALKDAEGKPKTAPAASAKQQKSTAERLNEVKKERFMSEWWWVLGAFVWFLFIHVTGLYYFTKGFLLTRLVLEEHSACAVPPIAPITSFKGIGTVEAGGNLAAVTRMAAAGIKRYQAAYYAARGIETSTAEGSPHDLWETAEKTLVKGGVKDKMFRDPYLAFSAYQEETLRICRDLWARFDVPNDEDSIEDLELERAEQQMELEVFAKGAEPVEAETTSRDMVRTAAIGTALGVATGPIFRILMGGDSLLNFGLAPGAIGGLIGVLGQEGKGRMKSIGFASNSYTIWEDSILLFFLTTFGVAAAVKSLRLEKIADRTLGVYHSAPWQLLIPFVLAGFLPSIIKSYYAGSRSYEGFAPVWIGWVFRGGLVLSAIFWTLDAADDAEWFPNLPSGLLKNIRVPIAQTILAIALGAGTTAFIYAPPCVSITTIPGASTSASQPVPAKATVTILGFANVHGTRYLLLVLNILLTLLLVQKPMGFGALSLMTWQSLSLLELLDLTSLTTSPIGPITLALLSSFHFFKTGHQATLASIQWESAFIPLHSILYPYSPILVALNSYGAQILGVVFLPLIILWKQKPKKRGILRSLIAALAWHVAYFATISLATTMWAGHLRRHLMLYRIFCPKFMSAAAALVLVDLFGIAVALTGVRWNSGSVGEIFGWGKRHLYGYLSIHRTLDAIYVVSLTSLFLIIESILLTYKRNSKSG</sequence>
<dbReference type="PANTHER" id="PTHR23071:SF1">
    <property type="entry name" value="GPI ETHANOLAMINE PHOSPHATE TRANSFERASE 3"/>
    <property type="match status" value="1"/>
</dbReference>
<evidence type="ECO:0000313" key="3">
    <source>
        <dbReference type="Proteomes" id="UP000005446"/>
    </source>
</evidence>
<feature type="transmembrane region" description="Helical" evidence="1">
    <location>
        <begin position="703"/>
        <end position="723"/>
    </location>
</feature>
<feature type="transmembrane region" description="Helical" evidence="1">
    <location>
        <begin position="384"/>
        <end position="403"/>
    </location>
</feature>
<comment type="caution">
    <text evidence="2">The sequence shown here is derived from an EMBL/GenBank/DDBJ whole genome shotgun (WGS) entry which is preliminary data.</text>
</comment>
<feature type="transmembrane region" description="Helical" evidence="1">
    <location>
        <begin position="524"/>
        <end position="546"/>
    </location>
</feature>
<keyword evidence="1" id="KW-0812">Transmembrane</keyword>
<feature type="transmembrane region" description="Helical" evidence="1">
    <location>
        <begin position="66"/>
        <end position="87"/>
    </location>
</feature>
<feature type="transmembrane region" description="Helical" evidence="1">
    <location>
        <begin position="485"/>
        <end position="504"/>
    </location>
</feature>
<evidence type="ECO:0000256" key="1">
    <source>
        <dbReference type="SAM" id="Phobius"/>
    </source>
</evidence>
<name>H0ECE2_GLAL7</name>
<feature type="transmembrane region" description="Helical" evidence="1">
    <location>
        <begin position="423"/>
        <end position="446"/>
    </location>
</feature>
<organism evidence="2 3">
    <name type="scientific">Glarea lozoyensis (strain ATCC 74030 / MF5533)</name>
    <dbReference type="NCBI Taxonomy" id="1104152"/>
    <lineage>
        <taxon>Eukaryota</taxon>
        <taxon>Fungi</taxon>
        <taxon>Dikarya</taxon>
        <taxon>Ascomycota</taxon>
        <taxon>Pezizomycotina</taxon>
        <taxon>Leotiomycetes</taxon>
        <taxon>Helotiales</taxon>
        <taxon>Helotiaceae</taxon>
        <taxon>Glarea</taxon>
    </lineage>
</organism>
<feature type="transmembrane region" description="Helical" evidence="1">
    <location>
        <begin position="647"/>
        <end position="670"/>
    </location>
</feature>
<dbReference type="Proteomes" id="UP000005446">
    <property type="component" value="Unassembled WGS sequence"/>
</dbReference>
<keyword evidence="1" id="KW-1133">Transmembrane helix</keyword>
<feature type="transmembrane region" description="Helical" evidence="1">
    <location>
        <begin position="312"/>
        <end position="331"/>
    </location>
</feature>
<dbReference type="InParanoid" id="H0ECE2"/>
<reference evidence="2 3" key="1">
    <citation type="journal article" date="2012" name="Eukaryot. Cell">
        <title>Genome sequence of the fungus Glarea lozoyensis: the first genome sequence of a species from the Helotiaceae family.</title>
        <authorList>
            <person name="Youssar L."/>
            <person name="Gruening B.A."/>
            <person name="Erxleben A."/>
            <person name="Guenther S."/>
            <person name="Huettel W."/>
        </authorList>
    </citation>
    <scope>NUCLEOTIDE SEQUENCE [LARGE SCALE GENOMIC DNA]</scope>
    <source>
        <strain evidence="3">ATCC 74030 / MF5533</strain>
    </source>
</reference>
<dbReference type="EMBL" id="AGUE01000002">
    <property type="protein sequence ID" value="EHL03795.1"/>
    <property type="molecule type" value="Genomic_DNA"/>
</dbReference>
<dbReference type="GO" id="GO:0006506">
    <property type="term" value="P:GPI anchor biosynthetic process"/>
    <property type="evidence" value="ECO:0007669"/>
    <property type="project" value="InterPro"/>
</dbReference>
<proteinExistence type="predicted"/>
<accession>H0ECE2</accession>
<dbReference type="OrthoDB" id="272139at2759"/>
<feature type="transmembrane region" description="Helical" evidence="1">
    <location>
        <begin position="351"/>
        <end position="372"/>
    </location>
</feature>
<evidence type="ECO:0000313" key="2">
    <source>
        <dbReference type="EMBL" id="EHL03795.1"/>
    </source>
</evidence>
<keyword evidence="1" id="KW-0472">Membrane</keyword>
<feature type="transmembrane region" description="Helical" evidence="1">
    <location>
        <begin position="611"/>
        <end position="635"/>
    </location>
</feature>
<dbReference type="HOGENOM" id="CLU_379488_0_0_1"/>
<dbReference type="PANTHER" id="PTHR23071">
    <property type="entry name" value="PHOSPHATIDYLINOSITOL GLYCAN"/>
    <property type="match status" value="1"/>
</dbReference>